<name>A0A9N9WED1_9NEOP</name>
<reference evidence="1" key="2">
    <citation type="submission" date="2022-10" db="EMBL/GenBank/DDBJ databases">
        <authorList>
            <consortium name="ENA_rothamsted_submissions"/>
            <consortium name="culmorum"/>
            <person name="King R."/>
        </authorList>
    </citation>
    <scope>NUCLEOTIDE SEQUENCE</scope>
</reference>
<gene>
    <name evidence="1" type="ORF">DIATSA_LOCUS5278</name>
</gene>
<proteinExistence type="predicted"/>
<feature type="non-terminal residue" evidence="1">
    <location>
        <position position="79"/>
    </location>
</feature>
<dbReference type="AlphaFoldDB" id="A0A9N9WED1"/>
<accession>A0A9N9WED1</accession>
<reference evidence="1" key="1">
    <citation type="submission" date="2021-12" db="EMBL/GenBank/DDBJ databases">
        <authorList>
            <person name="King R."/>
        </authorList>
    </citation>
    <scope>NUCLEOTIDE SEQUENCE</scope>
</reference>
<dbReference type="PROSITE" id="PS51257">
    <property type="entry name" value="PROKAR_LIPOPROTEIN"/>
    <property type="match status" value="1"/>
</dbReference>
<feature type="non-terminal residue" evidence="1">
    <location>
        <position position="1"/>
    </location>
</feature>
<evidence type="ECO:0000313" key="2">
    <source>
        <dbReference type="Proteomes" id="UP001153714"/>
    </source>
</evidence>
<dbReference type="Proteomes" id="UP001153714">
    <property type="component" value="Chromosome 17"/>
</dbReference>
<evidence type="ECO:0000313" key="1">
    <source>
        <dbReference type="EMBL" id="CAG9787393.1"/>
    </source>
</evidence>
<keyword evidence="2" id="KW-1185">Reference proteome</keyword>
<protein>
    <submittedName>
        <fullName evidence="1">Uncharacterized protein</fullName>
    </submittedName>
</protein>
<organism evidence="1 2">
    <name type="scientific">Diatraea saccharalis</name>
    <name type="common">sugarcane borer</name>
    <dbReference type="NCBI Taxonomy" id="40085"/>
    <lineage>
        <taxon>Eukaryota</taxon>
        <taxon>Metazoa</taxon>
        <taxon>Ecdysozoa</taxon>
        <taxon>Arthropoda</taxon>
        <taxon>Hexapoda</taxon>
        <taxon>Insecta</taxon>
        <taxon>Pterygota</taxon>
        <taxon>Neoptera</taxon>
        <taxon>Endopterygota</taxon>
        <taxon>Lepidoptera</taxon>
        <taxon>Glossata</taxon>
        <taxon>Ditrysia</taxon>
        <taxon>Pyraloidea</taxon>
        <taxon>Crambidae</taxon>
        <taxon>Crambinae</taxon>
        <taxon>Diatraea</taxon>
    </lineage>
</organism>
<sequence length="79" mass="8743">MTNSRTFCLHSNVTFLGCAHTISHSRPEKLTNEYRQSVSRVCHATRAGVISGRVNVENDLFYIDSGLGVVLPSLSQILH</sequence>
<dbReference type="EMBL" id="OU893348">
    <property type="protein sequence ID" value="CAG9787393.1"/>
    <property type="molecule type" value="Genomic_DNA"/>
</dbReference>